<evidence type="ECO:0000256" key="2">
    <source>
        <dbReference type="SAM" id="MobiDB-lite"/>
    </source>
</evidence>
<feature type="domain" description="FHA" evidence="3">
    <location>
        <begin position="53"/>
        <end position="105"/>
    </location>
</feature>
<feature type="compositionally biased region" description="Acidic residues" evidence="2">
    <location>
        <begin position="743"/>
        <end position="753"/>
    </location>
</feature>
<dbReference type="Pfam" id="PF00498">
    <property type="entry name" value="FHA"/>
    <property type="match status" value="1"/>
</dbReference>
<feature type="non-terminal residue" evidence="4">
    <location>
        <position position="1"/>
    </location>
</feature>
<sequence length="898" mass="95767">MSDSGGVGVMHIHLARIDSPESTDVEGTLRLAEIRHFPNKCVFGRGKRDRKTQRPGKGRETVDIFVDETTVSRTHCKVSWDEPLQSLVLEDLVGKKGTFLNGARCKHGCPLPLGVGDRIRVGKEEWLVVPEGTTTEGLTGVGGSGVSGSLAEEEERERERERERILAEEEERERERLRELEALAQMERERREEAQRIAEREAAEGMQYMEAERLAALASESRALDPALLVSEGSPVLGLGMGMGLPGMAQGGVVSAVPALPAVQGVQGVQGVVPMASVVSGSVTSGSLPDPVSLSGVPVIPTPPSLPRGLGIRAGDAIPEAMRLPQTAETETGRERESSGGIQGGSLRMSQVYTESSSEGEGEGEGDSLLDKDGAPPSERTAPLGQWSGAPVSPSTPMHHLSHVHMPPSPGSAPGAGGTDADAGAAPQAVVPVVPAPSLSGRGGCHDVSVGADPVSLVQQVLERERAESAQVSNVIAQTDKLLAGVDGDTDMVVYQTSEQDRQHERHAAMLAAVGQIEDSDYAQRQSIAETLARLEAKIDGLVDEREREKERQRETASVEASLRQQLQEAQQGQLELSKAILRYQEHMPALPPHSPKALIQRERGEASEGEAIVYGKTTSTARVHRSVCKQTPSTEVVPRGLPLGPSAQRRPTPTRRRRPSVTAIQASILGPVSDNGPKESDPVTDSLRKSAVLADESGMAEAGDTDTDIPHFGSAVTSTDLLARGVQASPGFPRFTPKAEQGEGEGEGEGDVGVDASESDASIDIGIDDIMPVGTGGSGTERVAVDTAEPIKYADQPEFSAKYRARVYTLQRAQAQRVQALHKGQEDAGKFAAIACDIQKASYVEFQCYPSVVDVMCLGVVDKQSLTSIKWDRANTTTPGSYWWDQTGGISYKHRKQ</sequence>
<feature type="region of interest" description="Disordered" evidence="2">
    <location>
        <begin position="730"/>
        <end position="757"/>
    </location>
</feature>
<dbReference type="Proteomes" id="UP000265618">
    <property type="component" value="Unassembled WGS sequence"/>
</dbReference>
<accession>A0A9K3GIK9</accession>
<dbReference type="PANTHER" id="PTHR23308">
    <property type="entry name" value="NUCLEAR INHIBITOR OF PROTEIN PHOSPHATASE-1"/>
    <property type="match status" value="1"/>
</dbReference>
<keyword evidence="5" id="KW-1185">Reference proteome</keyword>
<dbReference type="PROSITE" id="PS50006">
    <property type="entry name" value="FHA_DOMAIN"/>
    <property type="match status" value="1"/>
</dbReference>
<organism evidence="4 5">
    <name type="scientific">Kipferlia bialata</name>
    <dbReference type="NCBI Taxonomy" id="797122"/>
    <lineage>
        <taxon>Eukaryota</taxon>
        <taxon>Metamonada</taxon>
        <taxon>Carpediemonas-like organisms</taxon>
        <taxon>Kipferlia</taxon>
    </lineage>
</organism>
<protein>
    <recommendedName>
        <fullName evidence="3">FHA domain-containing protein</fullName>
    </recommendedName>
</protein>
<comment type="caution">
    <text evidence="4">The sequence shown here is derived from an EMBL/GenBank/DDBJ whole genome shotgun (WGS) entry which is preliminary data.</text>
</comment>
<feature type="region of interest" description="Disordered" evidence="2">
    <location>
        <begin position="134"/>
        <end position="164"/>
    </location>
</feature>
<evidence type="ECO:0000259" key="3">
    <source>
        <dbReference type="PROSITE" id="PS50006"/>
    </source>
</evidence>
<dbReference type="SUPFAM" id="SSF49879">
    <property type="entry name" value="SMAD/FHA domain"/>
    <property type="match status" value="1"/>
</dbReference>
<dbReference type="InterPro" id="IPR000253">
    <property type="entry name" value="FHA_dom"/>
</dbReference>
<dbReference type="CDD" id="cd00060">
    <property type="entry name" value="FHA"/>
    <property type="match status" value="1"/>
</dbReference>
<dbReference type="SMART" id="SM00240">
    <property type="entry name" value="FHA"/>
    <property type="match status" value="1"/>
</dbReference>
<feature type="region of interest" description="Disordered" evidence="2">
    <location>
        <begin position="625"/>
        <end position="686"/>
    </location>
</feature>
<keyword evidence="1" id="KW-0175">Coiled coil</keyword>
<evidence type="ECO:0000313" key="5">
    <source>
        <dbReference type="Proteomes" id="UP000265618"/>
    </source>
</evidence>
<dbReference type="EMBL" id="BDIP01001308">
    <property type="protein sequence ID" value="GIQ84102.1"/>
    <property type="molecule type" value="Genomic_DNA"/>
</dbReference>
<dbReference type="AlphaFoldDB" id="A0A9K3GIK9"/>
<evidence type="ECO:0000313" key="4">
    <source>
        <dbReference type="EMBL" id="GIQ84102.1"/>
    </source>
</evidence>
<dbReference type="Gene3D" id="2.60.200.20">
    <property type="match status" value="1"/>
</dbReference>
<feature type="coiled-coil region" evidence="1">
    <location>
        <begin position="525"/>
        <end position="552"/>
    </location>
</feature>
<name>A0A9K3GIK9_9EUKA</name>
<dbReference type="OrthoDB" id="2538319at2759"/>
<dbReference type="InterPro" id="IPR008984">
    <property type="entry name" value="SMAD_FHA_dom_sf"/>
</dbReference>
<feature type="compositionally biased region" description="Acidic residues" evidence="2">
    <location>
        <begin position="358"/>
        <end position="368"/>
    </location>
</feature>
<reference evidence="4 5" key="1">
    <citation type="journal article" date="2018" name="PLoS ONE">
        <title>The draft genome of Kipferlia bialata reveals reductive genome evolution in fornicate parasites.</title>
        <authorList>
            <person name="Tanifuji G."/>
            <person name="Takabayashi S."/>
            <person name="Kume K."/>
            <person name="Takagi M."/>
            <person name="Nakayama T."/>
            <person name="Kamikawa R."/>
            <person name="Inagaki Y."/>
            <person name="Hashimoto T."/>
        </authorList>
    </citation>
    <scope>NUCLEOTIDE SEQUENCE [LARGE SCALE GENOMIC DNA]</scope>
    <source>
        <strain evidence="4">NY0173</strain>
    </source>
</reference>
<gene>
    <name evidence="4" type="ORF">KIPB_005542</name>
</gene>
<feature type="region of interest" description="Disordered" evidence="2">
    <location>
        <begin position="317"/>
        <end position="424"/>
    </location>
</feature>
<proteinExistence type="predicted"/>
<evidence type="ECO:0000256" key="1">
    <source>
        <dbReference type="SAM" id="Coils"/>
    </source>
</evidence>
<dbReference type="InterPro" id="IPR050923">
    <property type="entry name" value="Cell_Proc_Reg/RNA_Proc"/>
</dbReference>